<dbReference type="EMBL" id="GG745368">
    <property type="protein sequence ID" value="KNE70864.1"/>
    <property type="molecule type" value="Genomic_DNA"/>
</dbReference>
<reference evidence="2" key="2">
    <citation type="submission" date="2009-11" db="EMBL/GenBank/DDBJ databases">
        <title>The Genome Sequence of Allomyces macrogynus strain ATCC 38327.</title>
        <authorList>
            <consortium name="The Broad Institute Genome Sequencing Platform"/>
            <person name="Russ C."/>
            <person name="Cuomo C."/>
            <person name="Shea T."/>
            <person name="Young S.K."/>
            <person name="Zeng Q."/>
            <person name="Koehrsen M."/>
            <person name="Haas B."/>
            <person name="Borodovsky M."/>
            <person name="Guigo R."/>
            <person name="Alvarado L."/>
            <person name="Berlin A."/>
            <person name="Borenstein D."/>
            <person name="Chen Z."/>
            <person name="Engels R."/>
            <person name="Freedman E."/>
            <person name="Gellesch M."/>
            <person name="Goldberg J."/>
            <person name="Griggs A."/>
            <person name="Gujja S."/>
            <person name="Heiman D."/>
            <person name="Hepburn T."/>
            <person name="Howarth C."/>
            <person name="Jen D."/>
            <person name="Larson L."/>
            <person name="Lewis B."/>
            <person name="Mehta T."/>
            <person name="Park D."/>
            <person name="Pearson M."/>
            <person name="Roberts A."/>
            <person name="Saif S."/>
            <person name="Shenoy N."/>
            <person name="Sisk P."/>
            <person name="Stolte C."/>
            <person name="Sykes S."/>
            <person name="Walk T."/>
            <person name="White J."/>
            <person name="Yandava C."/>
            <person name="Burger G."/>
            <person name="Gray M.W."/>
            <person name="Holland P.W.H."/>
            <person name="King N."/>
            <person name="Lang F.B.F."/>
            <person name="Roger A.J."/>
            <person name="Ruiz-Trillo I."/>
            <person name="Lander E."/>
            <person name="Nusbaum C."/>
        </authorList>
    </citation>
    <scope>NUCLEOTIDE SEQUENCE [LARGE SCALE GENOMIC DNA]</scope>
    <source>
        <strain evidence="2">ATCC 38327</strain>
    </source>
</reference>
<dbReference type="AlphaFoldDB" id="A0A0L0T8G4"/>
<dbReference type="Proteomes" id="UP000054350">
    <property type="component" value="Unassembled WGS sequence"/>
</dbReference>
<protein>
    <submittedName>
        <fullName evidence="1">Uncharacterized protein</fullName>
    </submittedName>
</protein>
<dbReference type="VEuPathDB" id="FungiDB:AMAG_14969"/>
<proteinExistence type="predicted"/>
<dbReference type="OrthoDB" id="629492at2759"/>
<keyword evidence="2" id="KW-1185">Reference proteome</keyword>
<gene>
    <name evidence="1" type="ORF">AMAG_14969</name>
</gene>
<evidence type="ECO:0000313" key="1">
    <source>
        <dbReference type="EMBL" id="KNE70864.1"/>
    </source>
</evidence>
<reference evidence="1 2" key="1">
    <citation type="submission" date="2009-11" db="EMBL/GenBank/DDBJ databases">
        <title>Annotation of Allomyces macrogynus ATCC 38327.</title>
        <authorList>
            <consortium name="The Broad Institute Genome Sequencing Platform"/>
            <person name="Russ C."/>
            <person name="Cuomo C."/>
            <person name="Burger G."/>
            <person name="Gray M.W."/>
            <person name="Holland P.W.H."/>
            <person name="King N."/>
            <person name="Lang F.B.F."/>
            <person name="Roger A.J."/>
            <person name="Ruiz-Trillo I."/>
            <person name="Young S.K."/>
            <person name="Zeng Q."/>
            <person name="Gargeya S."/>
            <person name="Fitzgerald M."/>
            <person name="Haas B."/>
            <person name="Abouelleil A."/>
            <person name="Alvarado L."/>
            <person name="Arachchi H.M."/>
            <person name="Berlin A."/>
            <person name="Chapman S.B."/>
            <person name="Gearin G."/>
            <person name="Goldberg J."/>
            <person name="Griggs A."/>
            <person name="Gujja S."/>
            <person name="Hansen M."/>
            <person name="Heiman D."/>
            <person name="Howarth C."/>
            <person name="Larimer J."/>
            <person name="Lui A."/>
            <person name="MacDonald P.J.P."/>
            <person name="McCowen C."/>
            <person name="Montmayeur A."/>
            <person name="Murphy C."/>
            <person name="Neiman D."/>
            <person name="Pearson M."/>
            <person name="Priest M."/>
            <person name="Roberts A."/>
            <person name="Saif S."/>
            <person name="Shea T."/>
            <person name="Sisk P."/>
            <person name="Stolte C."/>
            <person name="Sykes S."/>
            <person name="Wortman J."/>
            <person name="Nusbaum C."/>
            <person name="Birren B."/>
        </authorList>
    </citation>
    <scope>NUCLEOTIDE SEQUENCE [LARGE SCALE GENOMIC DNA]</scope>
    <source>
        <strain evidence="1 2">ATCC 38327</strain>
    </source>
</reference>
<dbReference type="STRING" id="578462.A0A0L0T8G4"/>
<organism evidence="1 2">
    <name type="scientific">Allomyces macrogynus (strain ATCC 38327)</name>
    <name type="common">Allomyces javanicus var. macrogynus</name>
    <dbReference type="NCBI Taxonomy" id="578462"/>
    <lineage>
        <taxon>Eukaryota</taxon>
        <taxon>Fungi</taxon>
        <taxon>Fungi incertae sedis</taxon>
        <taxon>Blastocladiomycota</taxon>
        <taxon>Blastocladiomycetes</taxon>
        <taxon>Blastocladiales</taxon>
        <taxon>Blastocladiaceae</taxon>
        <taxon>Allomyces</taxon>
    </lineage>
</organism>
<evidence type="ECO:0000313" key="2">
    <source>
        <dbReference type="Proteomes" id="UP000054350"/>
    </source>
</evidence>
<name>A0A0L0T8G4_ALLM3</name>
<accession>A0A0L0T8G4</accession>
<sequence length="105" mass="11799">MMSAPDLDALRNLAQTGPAGSKSAPDWDEDVVPEDYDVERLDYGYVRTATDLLELKKLLAVLRSGKEGLYPDLERAFEERIVELGGALKKTCVRCINSWLLVDWL</sequence>